<feature type="compositionally biased region" description="Low complexity" evidence="1">
    <location>
        <begin position="113"/>
        <end position="125"/>
    </location>
</feature>
<sequence>MAEDFSKSRAAPPAGPRAYEPPPAGWRPGKPNSPLTGERPDSRGQAPPRPYPAGAGGLPLPHPFPGLPLTHLMQHWVPTPVSRAGLYQLPGAPGGIPVAEELLQQQLERDQRLLAQHRQQQAQQQQPPPISR</sequence>
<feature type="compositionally biased region" description="Pro residues" evidence="1">
    <location>
        <begin position="13"/>
        <end position="25"/>
    </location>
</feature>
<evidence type="ECO:0000313" key="3">
    <source>
        <dbReference type="Proteomes" id="UP000440578"/>
    </source>
</evidence>
<comment type="caution">
    <text evidence="2">The sequence shown here is derived from an EMBL/GenBank/DDBJ whole genome shotgun (WGS) entry which is preliminary data.</text>
</comment>
<keyword evidence="3" id="KW-1185">Reference proteome</keyword>
<proteinExistence type="predicted"/>
<dbReference type="EMBL" id="VIIS01000137">
    <property type="protein sequence ID" value="KAF0312717.1"/>
    <property type="molecule type" value="Genomic_DNA"/>
</dbReference>
<dbReference type="OrthoDB" id="1667110at2759"/>
<reference evidence="2 3" key="1">
    <citation type="submission" date="2019-07" db="EMBL/GenBank/DDBJ databases">
        <title>Draft genome assembly of a fouling barnacle, Amphibalanus amphitrite (Darwin, 1854): The first reference genome for Thecostraca.</title>
        <authorList>
            <person name="Kim W."/>
        </authorList>
    </citation>
    <scope>NUCLEOTIDE SEQUENCE [LARGE SCALE GENOMIC DNA]</scope>
    <source>
        <strain evidence="2">SNU_AA5</strain>
        <tissue evidence="2">Soma without cirri and trophi</tissue>
    </source>
</reference>
<evidence type="ECO:0000313" key="2">
    <source>
        <dbReference type="EMBL" id="KAF0312717.1"/>
    </source>
</evidence>
<evidence type="ECO:0000256" key="1">
    <source>
        <dbReference type="SAM" id="MobiDB-lite"/>
    </source>
</evidence>
<protein>
    <submittedName>
        <fullName evidence="2">Uncharacterized protein</fullName>
    </submittedName>
</protein>
<organism evidence="2 3">
    <name type="scientific">Amphibalanus amphitrite</name>
    <name type="common">Striped barnacle</name>
    <name type="synonym">Balanus amphitrite</name>
    <dbReference type="NCBI Taxonomy" id="1232801"/>
    <lineage>
        <taxon>Eukaryota</taxon>
        <taxon>Metazoa</taxon>
        <taxon>Ecdysozoa</taxon>
        <taxon>Arthropoda</taxon>
        <taxon>Crustacea</taxon>
        <taxon>Multicrustacea</taxon>
        <taxon>Cirripedia</taxon>
        <taxon>Thoracica</taxon>
        <taxon>Thoracicalcarea</taxon>
        <taxon>Balanomorpha</taxon>
        <taxon>Balanoidea</taxon>
        <taxon>Balanidae</taxon>
        <taxon>Amphibalaninae</taxon>
        <taxon>Amphibalanus</taxon>
    </lineage>
</organism>
<feature type="region of interest" description="Disordered" evidence="1">
    <location>
        <begin position="1"/>
        <end position="65"/>
    </location>
</feature>
<name>A0A6A4X093_AMPAM</name>
<dbReference type="Proteomes" id="UP000440578">
    <property type="component" value="Unassembled WGS sequence"/>
</dbReference>
<gene>
    <name evidence="2" type="ORF">FJT64_001713</name>
</gene>
<feature type="region of interest" description="Disordered" evidence="1">
    <location>
        <begin position="109"/>
        <end position="132"/>
    </location>
</feature>
<dbReference type="AlphaFoldDB" id="A0A6A4X093"/>
<accession>A0A6A4X093</accession>